<proteinExistence type="predicted"/>
<dbReference type="STRING" id="39950.BCB69_06100"/>
<dbReference type="Proteomes" id="UP000094757">
    <property type="component" value="Chromosome"/>
</dbReference>
<dbReference type="InterPro" id="IPR006597">
    <property type="entry name" value="Sel1-like"/>
</dbReference>
<reference evidence="2" key="1">
    <citation type="submission" date="2016-08" db="EMBL/GenBank/DDBJ databases">
        <authorList>
            <person name="Holder M.E."/>
            <person name="Ajami N.J."/>
            <person name="Petrosino J.F."/>
        </authorList>
    </citation>
    <scope>NUCLEOTIDE SEQUENCE [LARGE SCALE GENOMIC DNA]</scope>
    <source>
        <strain evidence="2">F0677</strain>
    </source>
</reference>
<dbReference type="RefSeq" id="WP_069177321.1">
    <property type="nucleotide sequence ID" value="NZ_CP017037.1"/>
</dbReference>
<dbReference type="InterPro" id="IPR050767">
    <property type="entry name" value="Sel1_AlgK"/>
</dbReference>
<dbReference type="EMBL" id="CP017037">
    <property type="protein sequence ID" value="AOH39554.1"/>
    <property type="molecule type" value="Genomic_DNA"/>
</dbReference>
<dbReference type="Pfam" id="PF08238">
    <property type="entry name" value="Sel1"/>
    <property type="match status" value="6"/>
</dbReference>
<dbReference type="SUPFAM" id="SSF81901">
    <property type="entry name" value="HCP-like"/>
    <property type="match status" value="2"/>
</dbReference>
<name>A0A1B3WF13_9FIRM</name>
<dbReference type="PANTHER" id="PTHR11102">
    <property type="entry name" value="SEL-1-LIKE PROTEIN"/>
    <property type="match status" value="1"/>
</dbReference>
<evidence type="ECO:0008006" key="3">
    <source>
        <dbReference type="Google" id="ProtNLM"/>
    </source>
</evidence>
<sequence>MMSKELAQAELLFKQFKHKEAYPIFQQLADAGDARAMYFMGIYSRLYLGVGHYNPKKSMEWFQKGMEKGDVLCAISLGYLQEEKKRDDFMKEWLPKAEELAAAGDVFAMDDIADCYFYGLGTSVDEKRGLESIDKAADAGYWLAAYDQATQYDDNGHRDTDYAKACAAYKEVSKLGYSEADYRLGFHYFQGIGVERDVKEAVRLWEKAWNLGNAAAANALGFVYSFDEKLKDDKKAFECFDKAAKAGLPLAAGNVGNCYFYGRGVKKSLSEAKKWYEVGAKAGLHSSMLQLGVILKTEGKNKEAFEVFCTAAIQGYPAAMGWVAACYEHGIGVEKSQEKVLFWLKRAAALGDQNAIANLQRLYPQNTLVKTNEELSDELPEEFMDMANNSTVN</sequence>
<dbReference type="InterPro" id="IPR011990">
    <property type="entry name" value="TPR-like_helical_dom_sf"/>
</dbReference>
<dbReference type="PANTHER" id="PTHR11102:SF160">
    <property type="entry name" value="ERAD-ASSOCIATED E3 UBIQUITIN-PROTEIN LIGASE COMPONENT HRD3"/>
    <property type="match status" value="1"/>
</dbReference>
<organism evidence="1 2">
    <name type="scientific">Dialister pneumosintes</name>
    <dbReference type="NCBI Taxonomy" id="39950"/>
    <lineage>
        <taxon>Bacteria</taxon>
        <taxon>Bacillati</taxon>
        <taxon>Bacillota</taxon>
        <taxon>Negativicutes</taxon>
        <taxon>Veillonellales</taxon>
        <taxon>Veillonellaceae</taxon>
        <taxon>Dialister</taxon>
    </lineage>
</organism>
<evidence type="ECO:0000313" key="2">
    <source>
        <dbReference type="Proteomes" id="UP000094757"/>
    </source>
</evidence>
<dbReference type="SMART" id="SM00671">
    <property type="entry name" value="SEL1"/>
    <property type="match status" value="7"/>
</dbReference>
<dbReference type="Gene3D" id="1.25.40.10">
    <property type="entry name" value="Tetratricopeptide repeat domain"/>
    <property type="match status" value="2"/>
</dbReference>
<gene>
    <name evidence="1" type="ORF">BCB69_06100</name>
</gene>
<protein>
    <recommendedName>
        <fullName evidence="3">Sel1 repeat family protein</fullName>
    </recommendedName>
</protein>
<dbReference type="AlphaFoldDB" id="A0A1B3WF13"/>
<accession>A0A1B3WF13</accession>
<dbReference type="KEGG" id="dpn:BCB69_06100"/>
<evidence type="ECO:0000313" key="1">
    <source>
        <dbReference type="EMBL" id="AOH39554.1"/>
    </source>
</evidence>